<organism evidence="19 20">
    <name type="scientific">Aspergillus taichungensis</name>
    <dbReference type="NCBI Taxonomy" id="482145"/>
    <lineage>
        <taxon>Eukaryota</taxon>
        <taxon>Fungi</taxon>
        <taxon>Dikarya</taxon>
        <taxon>Ascomycota</taxon>
        <taxon>Pezizomycotina</taxon>
        <taxon>Eurotiomycetes</taxon>
        <taxon>Eurotiomycetidae</taxon>
        <taxon>Eurotiales</taxon>
        <taxon>Aspergillaceae</taxon>
        <taxon>Aspergillus</taxon>
        <taxon>Aspergillus subgen. Circumdati</taxon>
    </lineage>
</organism>
<keyword evidence="15" id="KW-0131">Cell cycle</keyword>
<dbReference type="GO" id="GO:0042729">
    <property type="term" value="C:DASH complex"/>
    <property type="evidence" value="ECO:0007669"/>
    <property type="project" value="InterPro"/>
</dbReference>
<dbReference type="AlphaFoldDB" id="A0A2J5HUG2"/>
<evidence type="ECO:0000256" key="11">
    <source>
        <dbReference type="ARBA" id="ARBA00022829"/>
    </source>
</evidence>
<proteinExistence type="inferred from homology"/>
<keyword evidence="16" id="KW-0137">Centromere</keyword>
<dbReference type="GO" id="GO:0051301">
    <property type="term" value="P:cell division"/>
    <property type="evidence" value="ECO:0007669"/>
    <property type="project" value="UniProtKB-KW"/>
</dbReference>
<dbReference type="Pfam" id="PF08654">
    <property type="entry name" value="DASH_Dad2"/>
    <property type="match status" value="1"/>
</dbReference>
<name>A0A2J5HUG2_9EURO</name>
<keyword evidence="11" id="KW-0159">Chromosome partition</keyword>
<reference evidence="20" key="1">
    <citation type="submission" date="2017-12" db="EMBL/GenBank/DDBJ databases">
        <authorList>
            <consortium name="DOE Joint Genome Institute"/>
            <person name="Mondo S.J."/>
            <person name="Kjaerbolling I."/>
            <person name="Vesth T.C."/>
            <person name="Frisvad J.C."/>
            <person name="Nybo J.L."/>
            <person name="Theobald S."/>
            <person name="Kuo A."/>
            <person name="Bowyer P."/>
            <person name="Matsuda Y."/>
            <person name="Lyhne E.K."/>
            <person name="Kogle M.E."/>
            <person name="Clum A."/>
            <person name="Lipzen A."/>
            <person name="Salamov A."/>
            <person name="Ngan C.Y."/>
            <person name="Daum C."/>
            <person name="Chiniquy J."/>
            <person name="Barry K."/>
            <person name="LaButti K."/>
            <person name="Haridas S."/>
            <person name="Simmons B.A."/>
            <person name="Magnuson J.K."/>
            <person name="Mortensen U.H."/>
            <person name="Larsen T.O."/>
            <person name="Grigoriev I.V."/>
            <person name="Baker S.E."/>
            <person name="Andersen M.R."/>
            <person name="Nordberg H.P."/>
            <person name="Cantor M.N."/>
            <person name="Hua S.X."/>
        </authorList>
    </citation>
    <scope>NUCLEOTIDE SEQUENCE [LARGE SCALE GENOMIC DNA]</scope>
    <source>
        <strain evidence="20">IBT 19404</strain>
    </source>
</reference>
<evidence type="ECO:0000256" key="13">
    <source>
        <dbReference type="ARBA" id="ARBA00023212"/>
    </source>
</evidence>
<accession>A0A2J5HUG2</accession>
<evidence type="ECO:0000256" key="5">
    <source>
        <dbReference type="ARBA" id="ARBA00020260"/>
    </source>
</evidence>
<evidence type="ECO:0000256" key="7">
    <source>
        <dbReference type="ARBA" id="ARBA00022490"/>
    </source>
</evidence>
<evidence type="ECO:0000256" key="3">
    <source>
        <dbReference type="ARBA" id="ARBA00004629"/>
    </source>
</evidence>
<keyword evidence="9" id="KW-0493">Microtubule</keyword>
<evidence type="ECO:0000256" key="8">
    <source>
        <dbReference type="ARBA" id="ARBA00022618"/>
    </source>
</evidence>
<evidence type="ECO:0000256" key="6">
    <source>
        <dbReference type="ARBA" id="ARBA00022454"/>
    </source>
</evidence>
<feature type="region of interest" description="Disordered" evidence="18">
    <location>
        <begin position="1"/>
        <end position="38"/>
    </location>
</feature>
<evidence type="ECO:0000256" key="16">
    <source>
        <dbReference type="ARBA" id="ARBA00023328"/>
    </source>
</evidence>
<keyword evidence="14" id="KW-0539">Nucleus</keyword>
<dbReference type="GO" id="GO:0000278">
    <property type="term" value="P:mitotic cell cycle"/>
    <property type="evidence" value="ECO:0007669"/>
    <property type="project" value="InterPro"/>
</dbReference>
<protein>
    <recommendedName>
        <fullName evidence="5">DASH complex subunit DAD2</fullName>
    </recommendedName>
    <alternativeName>
        <fullName evidence="17">Outer kinetochore protein DAD2</fullName>
    </alternativeName>
</protein>
<evidence type="ECO:0000256" key="4">
    <source>
        <dbReference type="ARBA" id="ARBA00005501"/>
    </source>
</evidence>
<dbReference type="InterPro" id="IPR013963">
    <property type="entry name" value="DASH_Dad2"/>
</dbReference>
<keyword evidence="8" id="KW-0132">Cell division</keyword>
<dbReference type="OrthoDB" id="3230169at2759"/>
<keyword evidence="6" id="KW-0158">Chromosome</keyword>
<evidence type="ECO:0000313" key="19">
    <source>
        <dbReference type="EMBL" id="PLN80871.1"/>
    </source>
</evidence>
<evidence type="ECO:0000256" key="15">
    <source>
        <dbReference type="ARBA" id="ARBA00023306"/>
    </source>
</evidence>
<evidence type="ECO:0000256" key="18">
    <source>
        <dbReference type="SAM" id="MobiDB-lite"/>
    </source>
</evidence>
<evidence type="ECO:0000256" key="9">
    <source>
        <dbReference type="ARBA" id="ARBA00022701"/>
    </source>
</evidence>
<dbReference type="Proteomes" id="UP000235023">
    <property type="component" value="Unassembled WGS sequence"/>
</dbReference>
<gene>
    <name evidence="19" type="ORF">BDW42DRAFT_169920</name>
</gene>
<evidence type="ECO:0000256" key="10">
    <source>
        <dbReference type="ARBA" id="ARBA00022776"/>
    </source>
</evidence>
<evidence type="ECO:0000256" key="14">
    <source>
        <dbReference type="ARBA" id="ARBA00023242"/>
    </source>
</evidence>
<dbReference type="PANTHER" id="PTHR28036:SF1">
    <property type="entry name" value="DASH COMPLEX SUBUNIT DAD2"/>
    <property type="match status" value="1"/>
</dbReference>
<keyword evidence="7" id="KW-0963">Cytoplasm</keyword>
<feature type="region of interest" description="Disordered" evidence="18">
    <location>
        <begin position="108"/>
        <end position="147"/>
    </location>
</feature>
<dbReference type="EMBL" id="KZ559542">
    <property type="protein sequence ID" value="PLN80871.1"/>
    <property type="molecule type" value="Genomic_DNA"/>
</dbReference>
<keyword evidence="10" id="KW-0498">Mitosis</keyword>
<dbReference type="GO" id="GO:1990023">
    <property type="term" value="C:mitotic spindle midzone"/>
    <property type="evidence" value="ECO:0007669"/>
    <property type="project" value="TreeGrafter"/>
</dbReference>
<dbReference type="PANTHER" id="PTHR28036">
    <property type="entry name" value="DASH COMPLEX SUBUNIT DAD2"/>
    <property type="match status" value="1"/>
</dbReference>
<dbReference type="GO" id="GO:0008608">
    <property type="term" value="P:attachment of spindle microtubules to kinetochore"/>
    <property type="evidence" value="ECO:0007669"/>
    <property type="project" value="TreeGrafter"/>
</dbReference>
<keyword evidence="20" id="KW-1185">Reference proteome</keyword>
<keyword evidence="13" id="KW-0206">Cytoskeleton</keyword>
<evidence type="ECO:0000313" key="20">
    <source>
        <dbReference type="Proteomes" id="UP000235023"/>
    </source>
</evidence>
<dbReference type="GO" id="GO:0044732">
    <property type="term" value="C:mitotic spindle pole body"/>
    <property type="evidence" value="ECO:0007669"/>
    <property type="project" value="TreeGrafter"/>
</dbReference>
<evidence type="ECO:0000256" key="17">
    <source>
        <dbReference type="ARBA" id="ARBA00030568"/>
    </source>
</evidence>
<feature type="compositionally biased region" description="Polar residues" evidence="18">
    <location>
        <begin position="17"/>
        <end position="38"/>
    </location>
</feature>
<keyword evidence="12" id="KW-0995">Kinetochore</keyword>
<comment type="similarity">
    <text evidence="4">Belongs to the DASH complex DAD2 family.</text>
</comment>
<evidence type="ECO:0000256" key="2">
    <source>
        <dbReference type="ARBA" id="ARBA00004186"/>
    </source>
</evidence>
<evidence type="ECO:0000256" key="12">
    <source>
        <dbReference type="ARBA" id="ARBA00022838"/>
    </source>
</evidence>
<comment type="subcellular location">
    <subcellularLocation>
        <location evidence="3">Chromosome</location>
        <location evidence="3">Centromere</location>
        <location evidence="3">Kinetochore</location>
    </subcellularLocation>
    <subcellularLocation>
        <location evidence="2">Cytoplasm</location>
        <location evidence="2">Cytoskeleton</location>
        <location evidence="2">Spindle</location>
    </subcellularLocation>
    <subcellularLocation>
        <location evidence="1">Nucleus</location>
    </subcellularLocation>
</comment>
<sequence length="147" mass="15234">MMAYPSRPTSMFAPGTSAASSLRQPSGHHNISQQQSTALASRIAAKQAELDNLKQLRDMSASLAVQMQTLESKLGTLKDGTEAVACVLANWDNVLRAIGMASTNVAHTKGTAGQASGAGPKGGTSDCPMPATLVRIPEAQPDASSKR</sequence>
<evidence type="ECO:0000256" key="1">
    <source>
        <dbReference type="ARBA" id="ARBA00004123"/>
    </source>
</evidence>
<dbReference type="GO" id="GO:0005874">
    <property type="term" value="C:microtubule"/>
    <property type="evidence" value="ECO:0007669"/>
    <property type="project" value="UniProtKB-KW"/>
</dbReference>